<comment type="caution">
    <text evidence="1">The sequence shown here is derived from an EMBL/GenBank/DDBJ whole genome shotgun (WGS) entry which is preliminary data.</text>
</comment>
<sequence>MISASVSGGTVCLRCRLRLLRQSAQPFQVSSRNRIPKVRQPNLRYFASESTARFDDDPDPEGGQDKARGSQNEAQNRKHQGDKQYEFKRTNGRKRLVGGRVLTEGVEGLGSGMLGKPGHVIVMRDHGIYRKKDRLPAPEDPDGEPTSQSIIDIEALLSNQRKAPTVEEVRENIDDLRPKTDTTLPEREFRKLQTLLTDGFLSVQLMAYLEYHKQHRLSRRSSPASARADAGPIGTPKYDWIRSISPWIQLGDRQSFADGTDPSLYGYVTDSATAKAKLAVRIMRECWGLSIAELSAGLGETRVKIKNSEFLLLMRGTQRWGNAVGKTLLGPDEKIEAFRNQKTLRLVTTKTKASVLIKKLDEMLKQITTKMFPVVMITTEPIDEAVLEELGRITNAHIRISSTFNRLHVTWIEAETDATEGSAALEDTREVVFRLLLTALNPKLVTSTLSVAGSDNGRSGRFVTDTTSREKLGWKDRMSQWSRYMLPLTPEKDTPEVVNPARRLPLPVEPQAEIPLGKASSFDENKEFIAETQFPAHPVKWAEDLRTVTEARFGYLLHANESKDSPPPPPLPHLLTAHHPRVFAPFTPHPVHLDKLETSDKSALVSPKTTIVIHFWPSPVSDTNPNIKEKSVRKRDQSSPGTIPPSSAPPLELRLAVQGGQVRGVESLRAVRQTHVADVMLPASPVDLRLAQTRYAPLEGAPADLATWQPVADFLKPARLDLLDGGRRLEVPPRQRFPIPARLLLGDSPATAAAAAAGPDGVVAVQYTFVGLEVRRSVSVPYEGCTLTYTSVDGGRGGRRGAEVSLQPAFGGEGEGDNGRGADADKFHDDFLAACQKLARTDTLWSNYSSDRKC</sequence>
<gene>
    <name evidence="1" type="ORF">F4820DRAFT_461269</name>
</gene>
<accession>A0ACB9YPQ1</accession>
<evidence type="ECO:0000313" key="2">
    <source>
        <dbReference type="Proteomes" id="UP001497700"/>
    </source>
</evidence>
<dbReference type="Proteomes" id="UP001497700">
    <property type="component" value="Unassembled WGS sequence"/>
</dbReference>
<protein>
    <submittedName>
        <fullName evidence="1">Mitochondrial inner-membrane-bound regulator-domain-containing protein</fullName>
    </submittedName>
</protein>
<evidence type="ECO:0000313" key="1">
    <source>
        <dbReference type="EMBL" id="KAI4860969.1"/>
    </source>
</evidence>
<keyword evidence="2" id="KW-1185">Reference proteome</keyword>
<dbReference type="EMBL" id="MU393566">
    <property type="protein sequence ID" value="KAI4860969.1"/>
    <property type="molecule type" value="Genomic_DNA"/>
</dbReference>
<name>A0ACB9YPQ1_9PEZI</name>
<organism evidence="1 2">
    <name type="scientific">Hypoxylon rubiginosum</name>
    <dbReference type="NCBI Taxonomy" id="110542"/>
    <lineage>
        <taxon>Eukaryota</taxon>
        <taxon>Fungi</taxon>
        <taxon>Dikarya</taxon>
        <taxon>Ascomycota</taxon>
        <taxon>Pezizomycotina</taxon>
        <taxon>Sordariomycetes</taxon>
        <taxon>Xylariomycetidae</taxon>
        <taxon>Xylariales</taxon>
        <taxon>Hypoxylaceae</taxon>
        <taxon>Hypoxylon</taxon>
    </lineage>
</organism>
<proteinExistence type="predicted"/>
<reference evidence="1 2" key="1">
    <citation type="journal article" date="2022" name="New Phytol.">
        <title>Ecological generalism drives hyperdiversity of secondary metabolite gene clusters in xylarialean endophytes.</title>
        <authorList>
            <person name="Franco M.E.E."/>
            <person name="Wisecaver J.H."/>
            <person name="Arnold A.E."/>
            <person name="Ju Y.M."/>
            <person name="Slot J.C."/>
            <person name="Ahrendt S."/>
            <person name="Moore L.P."/>
            <person name="Eastman K.E."/>
            <person name="Scott K."/>
            <person name="Konkel Z."/>
            <person name="Mondo S.J."/>
            <person name="Kuo A."/>
            <person name="Hayes R.D."/>
            <person name="Haridas S."/>
            <person name="Andreopoulos B."/>
            <person name="Riley R."/>
            <person name="LaButti K."/>
            <person name="Pangilinan J."/>
            <person name="Lipzen A."/>
            <person name="Amirebrahimi M."/>
            <person name="Yan J."/>
            <person name="Adam C."/>
            <person name="Keymanesh K."/>
            <person name="Ng V."/>
            <person name="Louie K."/>
            <person name="Northen T."/>
            <person name="Drula E."/>
            <person name="Henrissat B."/>
            <person name="Hsieh H.M."/>
            <person name="Youens-Clark K."/>
            <person name="Lutzoni F."/>
            <person name="Miadlikowska J."/>
            <person name="Eastwood D.C."/>
            <person name="Hamelin R.C."/>
            <person name="Grigoriev I.V."/>
            <person name="U'Ren J.M."/>
        </authorList>
    </citation>
    <scope>NUCLEOTIDE SEQUENCE [LARGE SCALE GENOMIC DNA]</scope>
    <source>
        <strain evidence="1 2">CBS 119005</strain>
    </source>
</reference>